<protein>
    <submittedName>
        <fullName evidence="2">Type II secretion system protein H</fullName>
    </submittedName>
</protein>
<organism evidence="2 3">
    <name type="scientific">Mameliella alba</name>
    <dbReference type="NCBI Taxonomy" id="561184"/>
    <lineage>
        <taxon>Bacteria</taxon>
        <taxon>Pseudomonadati</taxon>
        <taxon>Pseudomonadota</taxon>
        <taxon>Alphaproteobacteria</taxon>
        <taxon>Rhodobacterales</taxon>
        <taxon>Roseobacteraceae</taxon>
        <taxon>Mameliella</taxon>
    </lineage>
</organism>
<proteinExistence type="predicted"/>
<dbReference type="Pfam" id="PF07963">
    <property type="entry name" value="N_methyl"/>
    <property type="match status" value="1"/>
</dbReference>
<evidence type="ECO:0000313" key="3">
    <source>
        <dbReference type="Proteomes" id="UP000030960"/>
    </source>
</evidence>
<dbReference type="InterPro" id="IPR045584">
    <property type="entry name" value="Pilin-like"/>
</dbReference>
<dbReference type="Proteomes" id="UP000030960">
    <property type="component" value="Unassembled WGS sequence"/>
</dbReference>
<dbReference type="SUPFAM" id="SSF54523">
    <property type="entry name" value="Pili subunits"/>
    <property type="match status" value="1"/>
</dbReference>
<dbReference type="PROSITE" id="PS00409">
    <property type="entry name" value="PROKAR_NTER_METHYL"/>
    <property type="match status" value="1"/>
</dbReference>
<dbReference type="AlphaFoldDB" id="A0A0B3RP52"/>
<evidence type="ECO:0000256" key="1">
    <source>
        <dbReference type="SAM" id="Phobius"/>
    </source>
</evidence>
<keyword evidence="1" id="KW-0812">Transmembrane</keyword>
<gene>
    <name evidence="2" type="ORF">OA50_02454</name>
</gene>
<dbReference type="NCBIfam" id="TIGR02532">
    <property type="entry name" value="IV_pilin_GFxxxE"/>
    <property type="match status" value="1"/>
</dbReference>
<keyword evidence="1" id="KW-1133">Transmembrane helix</keyword>
<accession>A0A0B3RP52</accession>
<dbReference type="InterPro" id="IPR012902">
    <property type="entry name" value="N_methyl_site"/>
</dbReference>
<dbReference type="OrthoDB" id="7875570at2"/>
<dbReference type="EMBL" id="JSUQ01000009">
    <property type="protein sequence ID" value="KHQ52910.1"/>
    <property type="molecule type" value="Genomic_DNA"/>
</dbReference>
<dbReference type="Gene3D" id="3.55.40.10">
    <property type="entry name" value="minor pseudopilin epsh domain"/>
    <property type="match status" value="1"/>
</dbReference>
<keyword evidence="3" id="KW-1185">Reference proteome</keyword>
<reference evidence="2 3" key="1">
    <citation type="submission" date="2014-10" db="EMBL/GenBank/DDBJ databases">
        <title>Genome sequence of Ponticoccus sp. strain UMTAT08 isolated from clonal culture of toxic dinoflagellate Alexandrium tamiyavanichii.</title>
        <authorList>
            <person name="Gan H.Y."/>
            <person name="Muhd D.-D."/>
            <person name="Mohd Noor M.E."/>
            <person name="Yeong Y.S."/>
            <person name="Usup G."/>
        </authorList>
    </citation>
    <scope>NUCLEOTIDE SEQUENCE [LARGE SCALE GENOMIC DNA]</scope>
    <source>
        <strain evidence="2 3">UMTAT08</strain>
    </source>
</reference>
<evidence type="ECO:0000313" key="2">
    <source>
        <dbReference type="EMBL" id="KHQ52910.1"/>
    </source>
</evidence>
<comment type="caution">
    <text evidence="2">The sequence shown here is derived from an EMBL/GenBank/DDBJ whole genome shotgun (WGS) entry which is preliminary data.</text>
</comment>
<keyword evidence="1" id="KW-0472">Membrane</keyword>
<dbReference type="STRING" id="561184.SAMN05216376_11074"/>
<feature type="transmembrane region" description="Helical" evidence="1">
    <location>
        <begin position="12"/>
        <end position="39"/>
    </location>
</feature>
<name>A0A0B3RP52_9RHOB</name>
<dbReference type="RefSeq" id="WP_043141570.1">
    <property type="nucleotide sequence ID" value="NZ_JSUQ01000009.1"/>
</dbReference>
<sequence length="151" mass="16095">MDGGLRSDDAGFSLLELMVSVAVLAVLAVGVGLSTGAAVPGAERDAQRFQRTFDQSWALAILARQEQGLEITPRGLTLSRHTTDGWDETRRLFDWRGQARLVSSTPMPAGTPRIRLRADGGTSAFALTFSGGGEVWGCASDGWSRLTCAPE</sequence>